<comment type="caution">
    <text evidence="3">The sequence shown here is derived from an EMBL/GenBank/DDBJ whole genome shotgun (WGS) entry which is preliminary data.</text>
</comment>
<dbReference type="EMBL" id="MRTF01000003">
    <property type="protein sequence ID" value="OME93900.1"/>
    <property type="molecule type" value="Genomic_DNA"/>
</dbReference>
<dbReference type="Pfam" id="PF04892">
    <property type="entry name" value="VanZ"/>
    <property type="match status" value="1"/>
</dbReference>
<keyword evidence="1" id="KW-0472">Membrane</keyword>
<evidence type="ECO:0000259" key="2">
    <source>
        <dbReference type="Pfam" id="PF04892"/>
    </source>
</evidence>
<keyword evidence="1" id="KW-0812">Transmembrane</keyword>
<feature type="transmembrane region" description="Helical" evidence="1">
    <location>
        <begin position="56"/>
        <end position="75"/>
    </location>
</feature>
<gene>
    <name evidence="3" type="ORF">BK123_11710</name>
</gene>
<name>A0A1R1B420_PAELA</name>
<evidence type="ECO:0000313" key="3">
    <source>
        <dbReference type="EMBL" id="OME93900.1"/>
    </source>
</evidence>
<sequence length="156" mass="18353">MRIVLTIIWALALFIFTCSVNFNLLIQYHIIDFQLNPNPDWSELLKLDFQWASHDWILRKIGHFIGFFILALLASNFGKYKSAFYLCIIYAALTEILQLFFFRGGRIYDVINDAFGVLLAYFCCLILFRKSSRQKRNVNLVISTNSNHPKHEEKKH</sequence>
<protein>
    <recommendedName>
        <fullName evidence="2">VanZ-like domain-containing protein</fullName>
    </recommendedName>
</protein>
<evidence type="ECO:0000256" key="1">
    <source>
        <dbReference type="SAM" id="Phobius"/>
    </source>
</evidence>
<dbReference type="InterPro" id="IPR006976">
    <property type="entry name" value="VanZ-like"/>
</dbReference>
<keyword evidence="1" id="KW-1133">Transmembrane helix</keyword>
<dbReference type="STRING" id="1401.BK123_11710"/>
<evidence type="ECO:0000313" key="4">
    <source>
        <dbReference type="Proteomes" id="UP000187074"/>
    </source>
</evidence>
<proteinExistence type="predicted"/>
<dbReference type="RefSeq" id="WP_076322570.1">
    <property type="nucleotide sequence ID" value="NZ_JBCMXI010000006.1"/>
</dbReference>
<reference evidence="3 4" key="1">
    <citation type="submission" date="2016-11" db="EMBL/GenBank/DDBJ databases">
        <title>Paenibacillus species isolates.</title>
        <authorList>
            <person name="Beno S.M."/>
        </authorList>
    </citation>
    <scope>NUCLEOTIDE SEQUENCE [LARGE SCALE GENOMIC DNA]</scope>
    <source>
        <strain evidence="3 4">FSL F4-0100</strain>
    </source>
</reference>
<feature type="transmembrane region" description="Helical" evidence="1">
    <location>
        <begin position="107"/>
        <end position="128"/>
    </location>
</feature>
<accession>A0A1R1B420</accession>
<dbReference type="AlphaFoldDB" id="A0A1R1B420"/>
<organism evidence="3 4">
    <name type="scientific">Paenibacillus lautus</name>
    <name type="common">Bacillus lautus</name>
    <dbReference type="NCBI Taxonomy" id="1401"/>
    <lineage>
        <taxon>Bacteria</taxon>
        <taxon>Bacillati</taxon>
        <taxon>Bacillota</taxon>
        <taxon>Bacilli</taxon>
        <taxon>Bacillales</taxon>
        <taxon>Paenibacillaceae</taxon>
        <taxon>Paenibacillus</taxon>
    </lineage>
</organism>
<feature type="transmembrane region" description="Helical" evidence="1">
    <location>
        <begin position="7"/>
        <end position="31"/>
    </location>
</feature>
<dbReference type="NCBIfam" id="NF037970">
    <property type="entry name" value="vanZ_1"/>
    <property type="match status" value="1"/>
</dbReference>
<feature type="transmembrane region" description="Helical" evidence="1">
    <location>
        <begin position="82"/>
        <end position="101"/>
    </location>
</feature>
<feature type="domain" description="VanZ-like" evidence="2">
    <location>
        <begin position="5"/>
        <end position="127"/>
    </location>
</feature>
<dbReference type="Proteomes" id="UP000187074">
    <property type="component" value="Unassembled WGS sequence"/>
</dbReference>